<dbReference type="InterPro" id="IPR017452">
    <property type="entry name" value="GPCR_Rhodpsn_7TM"/>
</dbReference>
<keyword evidence="5 6" id="KW-0472">Membrane</keyword>
<feature type="transmembrane region" description="Helical" evidence="6">
    <location>
        <begin position="130"/>
        <end position="149"/>
    </location>
</feature>
<accession>A0A8C2QYB9</accession>
<name>A0A8C2QYB9_CAPHI</name>
<dbReference type="SUPFAM" id="SSF81321">
    <property type="entry name" value="Family A G protein-coupled receptor-like"/>
    <property type="match status" value="1"/>
</dbReference>
<dbReference type="Pfam" id="PF00001">
    <property type="entry name" value="7tm_1"/>
    <property type="match status" value="1"/>
</dbReference>
<keyword evidence="2 6" id="KW-0812">Transmembrane</keyword>
<comment type="subcellular location">
    <subcellularLocation>
        <location evidence="1">Membrane</location>
    </subcellularLocation>
</comment>
<reference evidence="8" key="1">
    <citation type="submission" date="2019-03" db="EMBL/GenBank/DDBJ databases">
        <title>Genome sequencing and reference-guided assembly of Black Bengal Goat (Capra hircus).</title>
        <authorList>
            <person name="Siddiki A.Z."/>
            <person name="Baten A."/>
            <person name="Billah M."/>
            <person name="Alam M.A.U."/>
            <person name="Shawrob K.S.M."/>
            <person name="Saha S."/>
            <person name="Chowdhury M."/>
            <person name="Rahman A.H."/>
            <person name="Stear M."/>
            <person name="Miah G."/>
            <person name="Das G.B."/>
            <person name="Hossain M.M."/>
            <person name="Kumkum M."/>
            <person name="Islam M.S."/>
            <person name="Mollah A.M."/>
            <person name="Ahsan A."/>
            <person name="Tusar F."/>
            <person name="Khan M.K.I."/>
        </authorList>
    </citation>
    <scope>NUCLEOTIDE SEQUENCE [LARGE SCALE GENOMIC DNA]</scope>
</reference>
<evidence type="ECO:0000256" key="5">
    <source>
        <dbReference type="ARBA" id="ARBA00023136"/>
    </source>
</evidence>
<dbReference type="Ensembl" id="ENSCHIT00010024800.1">
    <property type="protein sequence ID" value="ENSCHIP00010017692.1"/>
    <property type="gene ID" value="ENSCHIG00010012962.1"/>
</dbReference>
<dbReference type="GO" id="GO:0016020">
    <property type="term" value="C:membrane"/>
    <property type="evidence" value="ECO:0007669"/>
    <property type="project" value="UniProtKB-SubCell"/>
</dbReference>
<keyword evidence="3 6" id="KW-1133">Transmembrane helix</keyword>
<evidence type="ECO:0000256" key="2">
    <source>
        <dbReference type="ARBA" id="ARBA00022692"/>
    </source>
</evidence>
<feature type="transmembrane region" description="Helical" evidence="6">
    <location>
        <begin position="59"/>
        <end position="77"/>
    </location>
</feature>
<dbReference type="Gene3D" id="1.20.1070.10">
    <property type="entry name" value="Rhodopsin 7-helix transmembrane proteins"/>
    <property type="match status" value="1"/>
</dbReference>
<dbReference type="PANTHER" id="PTHR48018">
    <property type="entry name" value="OLFACTORY RECEPTOR"/>
    <property type="match status" value="1"/>
</dbReference>
<dbReference type="PROSITE" id="PS50262">
    <property type="entry name" value="G_PROTEIN_RECEP_F1_2"/>
    <property type="match status" value="1"/>
</dbReference>
<evidence type="ECO:0000256" key="1">
    <source>
        <dbReference type="ARBA" id="ARBA00004370"/>
    </source>
</evidence>
<protein>
    <recommendedName>
        <fullName evidence="7">G-protein coupled receptors family 1 profile domain-containing protein</fullName>
    </recommendedName>
</protein>
<keyword evidence="4" id="KW-0675">Receptor</keyword>
<reference evidence="8" key="2">
    <citation type="submission" date="2025-08" db="UniProtKB">
        <authorList>
            <consortium name="Ensembl"/>
        </authorList>
    </citation>
    <scope>IDENTIFICATION</scope>
</reference>
<dbReference type="GO" id="GO:0004930">
    <property type="term" value="F:G protein-coupled receptor activity"/>
    <property type="evidence" value="ECO:0007669"/>
    <property type="project" value="UniProtKB-KW"/>
</dbReference>
<keyword evidence="4" id="KW-0807">Transducer</keyword>
<dbReference type="InterPro" id="IPR000276">
    <property type="entry name" value="GPCR_Rhodpsn"/>
</dbReference>
<organism evidence="8">
    <name type="scientific">Capra hircus</name>
    <name type="common">Goat</name>
    <dbReference type="NCBI Taxonomy" id="9925"/>
    <lineage>
        <taxon>Eukaryota</taxon>
        <taxon>Metazoa</taxon>
        <taxon>Chordata</taxon>
        <taxon>Craniata</taxon>
        <taxon>Vertebrata</taxon>
        <taxon>Euteleostomi</taxon>
        <taxon>Mammalia</taxon>
        <taxon>Eutheria</taxon>
        <taxon>Laurasiatheria</taxon>
        <taxon>Artiodactyla</taxon>
        <taxon>Ruminantia</taxon>
        <taxon>Pecora</taxon>
        <taxon>Bovidae</taxon>
        <taxon>Caprinae</taxon>
        <taxon>Capra</taxon>
    </lineage>
</organism>
<proteinExistence type="predicted"/>
<evidence type="ECO:0000256" key="3">
    <source>
        <dbReference type="ARBA" id="ARBA00022989"/>
    </source>
</evidence>
<keyword evidence="4" id="KW-0297">G-protein coupled receptor</keyword>
<dbReference type="AlphaFoldDB" id="A0A8C2QYB9"/>
<feature type="domain" description="G-protein coupled receptors family 1 profile" evidence="7">
    <location>
        <begin position="40"/>
        <end position="161"/>
    </location>
</feature>
<sequence>MIGNYSFVTEFTLLGLTDHPDLQLPLFFLFLVMYMVIVMGNLGLIILTGISSHLHTPMYFFLFNLSFIDLCYFSVFIPKMVINLEEYYFLHRVHDSALLFLFCCCCISEIYVLISMAYDHHVAICDHFCIMLLCPLKYVPALYLVPSWWHFLEPWLTLNAC</sequence>
<evidence type="ECO:0000256" key="4">
    <source>
        <dbReference type="ARBA" id="ARBA00023040"/>
    </source>
</evidence>
<evidence type="ECO:0000259" key="7">
    <source>
        <dbReference type="PROSITE" id="PS50262"/>
    </source>
</evidence>
<feature type="transmembrane region" description="Helical" evidence="6">
    <location>
        <begin position="97"/>
        <end position="118"/>
    </location>
</feature>
<evidence type="ECO:0000256" key="6">
    <source>
        <dbReference type="SAM" id="Phobius"/>
    </source>
</evidence>
<feature type="transmembrane region" description="Helical" evidence="6">
    <location>
        <begin position="26"/>
        <end position="47"/>
    </location>
</feature>
<evidence type="ECO:0000313" key="8">
    <source>
        <dbReference type="Ensembl" id="ENSCHIP00010017692.1"/>
    </source>
</evidence>